<keyword evidence="2" id="KW-1185">Reference proteome</keyword>
<gene>
    <name evidence="1" type="ORF">SMRZ_LOCUS11599</name>
</gene>
<proteinExistence type="predicted"/>
<dbReference type="AlphaFoldDB" id="A0A183M6C4"/>
<sequence length="213" mass="24032">MWAKGSRRIPGKSHLHKSLINDMRILTNSTLSKRFHAFQDLLDEEGAAMESNWKGIKEALTSTGHEITGHKKHHHKGGITVDTLDRIQERMNKKVEINTSRTKAEWTDRMQLNDLDFADDLAYLSHTQHPMQEMTSFAQTSAAVGLNVHKGKRKILRYNRSCNNLITIDGEDLEDVKVFTYLDSIIDEHGGSDANAKARISKEGAACLPLKNI</sequence>
<name>A0A183M6C4_9TREM</name>
<dbReference type="Proteomes" id="UP000277204">
    <property type="component" value="Unassembled WGS sequence"/>
</dbReference>
<evidence type="ECO:0000313" key="1">
    <source>
        <dbReference type="EMBL" id="VDO96144.1"/>
    </source>
</evidence>
<protein>
    <submittedName>
        <fullName evidence="1">Uncharacterized protein</fullName>
    </submittedName>
</protein>
<evidence type="ECO:0000313" key="2">
    <source>
        <dbReference type="Proteomes" id="UP000277204"/>
    </source>
</evidence>
<organism evidence="1 2">
    <name type="scientific">Schistosoma margrebowiei</name>
    <dbReference type="NCBI Taxonomy" id="48269"/>
    <lineage>
        <taxon>Eukaryota</taxon>
        <taxon>Metazoa</taxon>
        <taxon>Spiralia</taxon>
        <taxon>Lophotrochozoa</taxon>
        <taxon>Platyhelminthes</taxon>
        <taxon>Trematoda</taxon>
        <taxon>Digenea</taxon>
        <taxon>Strigeidida</taxon>
        <taxon>Schistosomatoidea</taxon>
        <taxon>Schistosomatidae</taxon>
        <taxon>Schistosoma</taxon>
    </lineage>
</organism>
<accession>A0A183M6C4</accession>
<dbReference type="PANTHER" id="PTHR47027">
    <property type="entry name" value="REVERSE TRANSCRIPTASE DOMAIN-CONTAINING PROTEIN"/>
    <property type="match status" value="1"/>
</dbReference>
<dbReference type="EMBL" id="UZAI01006620">
    <property type="protein sequence ID" value="VDO96144.1"/>
    <property type="molecule type" value="Genomic_DNA"/>
</dbReference>
<reference evidence="1 2" key="1">
    <citation type="submission" date="2018-11" db="EMBL/GenBank/DDBJ databases">
        <authorList>
            <consortium name="Pathogen Informatics"/>
        </authorList>
    </citation>
    <scope>NUCLEOTIDE SEQUENCE [LARGE SCALE GENOMIC DNA]</scope>
    <source>
        <strain evidence="1 2">Zambia</strain>
    </source>
</reference>
<dbReference type="PANTHER" id="PTHR47027:SF25">
    <property type="entry name" value="REVERSE TRANSCRIPTASE DOMAIN-CONTAINING PROTEIN"/>
    <property type="match status" value="1"/>
</dbReference>